<dbReference type="WBParaSite" id="Pan_g8140.t1">
    <property type="protein sequence ID" value="Pan_g8140.t1"/>
    <property type="gene ID" value="Pan_g8140"/>
</dbReference>
<dbReference type="AlphaFoldDB" id="A0A7E4WA91"/>
<keyword evidence="2" id="KW-1185">Reference proteome</keyword>
<feature type="chain" id="PRO_5028939171" evidence="1">
    <location>
        <begin position="25"/>
        <end position="117"/>
    </location>
</feature>
<sequence>MTAMKSRIALIVVFFTCFVEIVYSQQGGDAEFSPYVFKSVHLPFKGRNYAGDFFNQDVAYVQDPLLAQAKPQRFADPIKLPTIKPYTVKWSNLNEVSINRENTYNFEKRIDTKKWWP</sequence>
<dbReference type="Proteomes" id="UP000492821">
    <property type="component" value="Unassembled WGS sequence"/>
</dbReference>
<accession>A0A7E4WA91</accession>
<feature type="signal peptide" evidence="1">
    <location>
        <begin position="1"/>
        <end position="24"/>
    </location>
</feature>
<proteinExistence type="predicted"/>
<organism evidence="2 3">
    <name type="scientific">Panagrellus redivivus</name>
    <name type="common">Microworm</name>
    <dbReference type="NCBI Taxonomy" id="6233"/>
    <lineage>
        <taxon>Eukaryota</taxon>
        <taxon>Metazoa</taxon>
        <taxon>Ecdysozoa</taxon>
        <taxon>Nematoda</taxon>
        <taxon>Chromadorea</taxon>
        <taxon>Rhabditida</taxon>
        <taxon>Tylenchina</taxon>
        <taxon>Panagrolaimomorpha</taxon>
        <taxon>Panagrolaimoidea</taxon>
        <taxon>Panagrolaimidae</taxon>
        <taxon>Panagrellus</taxon>
    </lineage>
</organism>
<reference evidence="2" key="1">
    <citation type="journal article" date="2013" name="Genetics">
        <title>The draft genome and transcriptome of Panagrellus redivivus are shaped by the harsh demands of a free-living lifestyle.</title>
        <authorList>
            <person name="Srinivasan J."/>
            <person name="Dillman A.R."/>
            <person name="Macchietto M.G."/>
            <person name="Heikkinen L."/>
            <person name="Lakso M."/>
            <person name="Fracchia K.M."/>
            <person name="Antoshechkin I."/>
            <person name="Mortazavi A."/>
            <person name="Wong G."/>
            <person name="Sternberg P.W."/>
        </authorList>
    </citation>
    <scope>NUCLEOTIDE SEQUENCE [LARGE SCALE GENOMIC DNA]</scope>
    <source>
        <strain evidence="2">MT8872</strain>
    </source>
</reference>
<evidence type="ECO:0000313" key="2">
    <source>
        <dbReference type="Proteomes" id="UP000492821"/>
    </source>
</evidence>
<evidence type="ECO:0000313" key="3">
    <source>
        <dbReference type="WBParaSite" id="Pan_g8140.t1"/>
    </source>
</evidence>
<name>A0A7E4WA91_PANRE</name>
<protein>
    <submittedName>
        <fullName evidence="3">COesterase domain-containing protein</fullName>
    </submittedName>
</protein>
<evidence type="ECO:0000256" key="1">
    <source>
        <dbReference type="SAM" id="SignalP"/>
    </source>
</evidence>
<reference evidence="3" key="2">
    <citation type="submission" date="2020-10" db="UniProtKB">
        <authorList>
            <consortium name="WormBaseParasite"/>
        </authorList>
    </citation>
    <scope>IDENTIFICATION</scope>
</reference>
<keyword evidence="1" id="KW-0732">Signal</keyword>